<dbReference type="Pfam" id="PF04023">
    <property type="entry name" value="FeoA"/>
    <property type="match status" value="1"/>
</dbReference>
<sequence length="91" mass="9604">MPHLITSVECVNLAQSTPGDVVRVTRIDLDGAMRRRCRELGLAPGAVVHVTHRGGFGGRVVGIGADRFALDAQTCVHVYVAPVAPVDLTTS</sequence>
<dbReference type="EMBL" id="BJLQ01000016">
    <property type="protein sequence ID" value="GEA84530.1"/>
    <property type="molecule type" value="Genomic_DNA"/>
</dbReference>
<keyword evidence="1" id="KW-0408">Iron</keyword>
<organism evidence="3 4">
    <name type="scientific">Cellulomonas gelida</name>
    <dbReference type="NCBI Taxonomy" id="1712"/>
    <lineage>
        <taxon>Bacteria</taxon>
        <taxon>Bacillati</taxon>
        <taxon>Actinomycetota</taxon>
        <taxon>Actinomycetes</taxon>
        <taxon>Micrococcales</taxon>
        <taxon>Cellulomonadaceae</taxon>
        <taxon>Cellulomonas</taxon>
    </lineage>
</organism>
<dbReference type="SUPFAM" id="SSF50037">
    <property type="entry name" value="C-terminal domain of transcriptional repressors"/>
    <property type="match status" value="1"/>
</dbReference>
<name>A0A4Y3KNJ7_9CELL</name>
<dbReference type="InterPro" id="IPR007167">
    <property type="entry name" value="Fe-transptr_FeoA-like"/>
</dbReference>
<dbReference type="Gene3D" id="2.30.30.90">
    <property type="match status" value="1"/>
</dbReference>
<dbReference type="InterPro" id="IPR038157">
    <property type="entry name" value="FeoA_core_dom"/>
</dbReference>
<evidence type="ECO:0000313" key="3">
    <source>
        <dbReference type="EMBL" id="GEA84530.1"/>
    </source>
</evidence>
<dbReference type="SMART" id="SM00899">
    <property type="entry name" value="FeoA"/>
    <property type="match status" value="1"/>
</dbReference>
<evidence type="ECO:0000256" key="1">
    <source>
        <dbReference type="ARBA" id="ARBA00023004"/>
    </source>
</evidence>
<dbReference type="GO" id="GO:0046914">
    <property type="term" value="F:transition metal ion binding"/>
    <property type="evidence" value="ECO:0007669"/>
    <property type="project" value="InterPro"/>
</dbReference>
<dbReference type="InterPro" id="IPR008988">
    <property type="entry name" value="Transcriptional_repressor_C"/>
</dbReference>
<reference evidence="3 4" key="1">
    <citation type="submission" date="2019-06" db="EMBL/GenBank/DDBJ databases">
        <title>Whole genome shotgun sequence of Cellulomonas gelida NBRC 3748.</title>
        <authorList>
            <person name="Hosoyama A."/>
            <person name="Uohara A."/>
            <person name="Ohji S."/>
            <person name="Ichikawa N."/>
        </authorList>
    </citation>
    <scope>NUCLEOTIDE SEQUENCE [LARGE SCALE GENOMIC DNA]</scope>
    <source>
        <strain evidence="3 4">NBRC 3748</strain>
    </source>
</reference>
<comment type="caution">
    <text evidence="3">The sequence shown here is derived from an EMBL/GenBank/DDBJ whole genome shotgun (WGS) entry which is preliminary data.</text>
</comment>
<accession>A0A4Y3KNJ7</accession>
<evidence type="ECO:0000313" key="4">
    <source>
        <dbReference type="Proteomes" id="UP000320461"/>
    </source>
</evidence>
<feature type="domain" description="Ferrous iron transporter FeoA-like" evidence="2">
    <location>
        <begin position="11"/>
        <end position="82"/>
    </location>
</feature>
<dbReference type="AlphaFoldDB" id="A0A4Y3KNJ7"/>
<evidence type="ECO:0000259" key="2">
    <source>
        <dbReference type="SMART" id="SM00899"/>
    </source>
</evidence>
<dbReference type="Proteomes" id="UP000320461">
    <property type="component" value="Unassembled WGS sequence"/>
</dbReference>
<protein>
    <recommendedName>
        <fullName evidence="2">Ferrous iron transporter FeoA-like domain-containing protein</fullName>
    </recommendedName>
</protein>
<keyword evidence="4" id="KW-1185">Reference proteome</keyword>
<gene>
    <name evidence="3" type="ORF">CGE01nite_17810</name>
</gene>
<proteinExistence type="predicted"/>